<comment type="caution">
    <text evidence="1">The sequence shown here is derived from an EMBL/GenBank/DDBJ whole genome shotgun (WGS) entry which is preliminary data.</text>
</comment>
<accession>A0ACC0XQB3</accession>
<dbReference type="Proteomes" id="UP001163603">
    <property type="component" value="Chromosome 11"/>
</dbReference>
<organism evidence="1 2">
    <name type="scientific">Pistacia integerrima</name>
    <dbReference type="NCBI Taxonomy" id="434235"/>
    <lineage>
        <taxon>Eukaryota</taxon>
        <taxon>Viridiplantae</taxon>
        <taxon>Streptophyta</taxon>
        <taxon>Embryophyta</taxon>
        <taxon>Tracheophyta</taxon>
        <taxon>Spermatophyta</taxon>
        <taxon>Magnoliopsida</taxon>
        <taxon>eudicotyledons</taxon>
        <taxon>Gunneridae</taxon>
        <taxon>Pentapetalae</taxon>
        <taxon>rosids</taxon>
        <taxon>malvids</taxon>
        <taxon>Sapindales</taxon>
        <taxon>Anacardiaceae</taxon>
        <taxon>Pistacia</taxon>
    </lineage>
</organism>
<dbReference type="EMBL" id="CM047746">
    <property type="protein sequence ID" value="KAJ0020727.1"/>
    <property type="molecule type" value="Genomic_DNA"/>
</dbReference>
<gene>
    <name evidence="1" type="ORF">Pint_31518</name>
</gene>
<reference evidence="2" key="1">
    <citation type="journal article" date="2023" name="G3 (Bethesda)">
        <title>Genome assembly and association tests identify interacting loci associated with vigor, precocity, and sex in interspecific pistachio rootstocks.</title>
        <authorList>
            <person name="Palmer W."/>
            <person name="Jacygrad E."/>
            <person name="Sagayaradj S."/>
            <person name="Cavanaugh K."/>
            <person name="Han R."/>
            <person name="Bertier L."/>
            <person name="Beede B."/>
            <person name="Kafkas S."/>
            <person name="Golino D."/>
            <person name="Preece J."/>
            <person name="Michelmore R."/>
        </authorList>
    </citation>
    <scope>NUCLEOTIDE SEQUENCE [LARGE SCALE GENOMIC DNA]</scope>
</reference>
<keyword evidence="2" id="KW-1185">Reference proteome</keyword>
<name>A0ACC0XQB3_9ROSI</name>
<evidence type="ECO:0000313" key="2">
    <source>
        <dbReference type="Proteomes" id="UP001163603"/>
    </source>
</evidence>
<sequence length="133" mass="14497">MVGFSMGKFGFKGFGTLGGDLVKESKSSNSQVKRTINILWLCFLFILALIMQHQGDCQVINTFEGFNVFLVCIMLSTTEGYCVADQKPARACSSLEMLFHAVGCFNGISFINTGICLVSGKFQVGLLISAFQI</sequence>
<evidence type="ECO:0000313" key="1">
    <source>
        <dbReference type="EMBL" id="KAJ0020727.1"/>
    </source>
</evidence>
<proteinExistence type="predicted"/>
<protein>
    <submittedName>
        <fullName evidence="1">Uncharacterized protein</fullName>
    </submittedName>
</protein>